<keyword evidence="6 8" id="KW-0472">Membrane</keyword>
<dbReference type="Gene3D" id="1.10.287.950">
    <property type="entry name" value="Methyl-accepting chemotaxis protein"/>
    <property type="match status" value="1"/>
</dbReference>
<dbReference type="GO" id="GO:0006935">
    <property type="term" value="P:chemotaxis"/>
    <property type="evidence" value="ECO:0007669"/>
    <property type="project" value="UniProtKB-KW"/>
</dbReference>
<dbReference type="InterPro" id="IPR004089">
    <property type="entry name" value="MCPsignal_dom"/>
</dbReference>
<dbReference type="SUPFAM" id="SSF103190">
    <property type="entry name" value="Sensory domain-like"/>
    <property type="match status" value="1"/>
</dbReference>
<dbReference type="InterPro" id="IPR033479">
    <property type="entry name" value="dCache_1"/>
</dbReference>
<dbReference type="AlphaFoldDB" id="A0A0F9W4G9"/>
<keyword evidence="7" id="KW-0175">Coiled coil</keyword>
<feature type="transmembrane region" description="Helical" evidence="8">
    <location>
        <begin position="312"/>
        <end position="335"/>
    </location>
</feature>
<sequence>MTISSIANAKGIANKHSESGFSSVPTKRERHRMSFRARLTSMIVSLVLVSVTIVASLVYLQYRQAYTQATVEQLQSTGQMMSDSFSQWLNARQDDMRYIASLDPVRSVDVPQIDHLLAQMAAQDGFYDTIFFVGPDGIGLSGVSYDNGTSILTQSQAAEFNVADRAWFQQAIQGEMVFSQPLISRATGNQVSNVVAPVFDDNSNVVGVVRAAVRLDVLFERMEAMSMGGRSNTYLLASDGAPVTPIAGLNDQGITLSTQAATAIAAGETGVDHYPDAAGTNVIGSYTYLPRLDWGLVVEIPEQDALADVNRMFWLLILITSVIVVCAAVFSLWVVRSVVKTLGGDPQIASNIVQRVVNGDLTTQVPLKPGDTTSLLANIAEMQQNLRQMMTNIKGAADSVNTASNEIAQGNDDLASRTEEQSSSLVETASSIEEMSATVRQTADYANQANALTQSLDQQTQTASQVGEQATQAMQAIKQTNLQVVTIVESIDAIAFQTNLLALNASVEAARAGEHGRGFAVVADEVRKLAKRCADEANQIREVVNNSATKVNEGESLVANAGQQLLSIAQSVKRITEFVSEISTAASEQSSGIDQINQAVNQLEEVTQQNAALVEQASASSQSLNDQARELAALLERFRIEDNIAVTQET</sequence>
<evidence type="ECO:0000256" key="6">
    <source>
        <dbReference type="ARBA" id="ARBA00023136"/>
    </source>
</evidence>
<dbReference type="InterPro" id="IPR051310">
    <property type="entry name" value="MCP_chemotaxis"/>
</dbReference>
<keyword evidence="2" id="KW-1003">Cell membrane</keyword>
<dbReference type="GO" id="GO:0005886">
    <property type="term" value="C:plasma membrane"/>
    <property type="evidence" value="ECO:0007669"/>
    <property type="project" value="UniProtKB-SubCell"/>
</dbReference>
<dbReference type="FunFam" id="1.10.287.950:FF:000001">
    <property type="entry name" value="Methyl-accepting chemotaxis sensory transducer"/>
    <property type="match status" value="1"/>
</dbReference>
<feature type="transmembrane region" description="Helical" evidence="8">
    <location>
        <begin position="37"/>
        <end position="60"/>
    </location>
</feature>
<evidence type="ECO:0000256" key="5">
    <source>
        <dbReference type="ARBA" id="ARBA00022989"/>
    </source>
</evidence>
<evidence type="ECO:0000256" key="2">
    <source>
        <dbReference type="ARBA" id="ARBA00022475"/>
    </source>
</evidence>
<dbReference type="EMBL" id="LAZR01000013">
    <property type="protein sequence ID" value="KKO07133.1"/>
    <property type="molecule type" value="Genomic_DNA"/>
</dbReference>
<evidence type="ECO:0000256" key="3">
    <source>
        <dbReference type="ARBA" id="ARBA00022500"/>
    </source>
</evidence>
<dbReference type="Gene3D" id="3.30.450.20">
    <property type="entry name" value="PAS domain"/>
    <property type="match status" value="1"/>
</dbReference>
<dbReference type="CDD" id="cd18774">
    <property type="entry name" value="PDC2_HK_sensor"/>
    <property type="match status" value="1"/>
</dbReference>
<organism evidence="10">
    <name type="scientific">marine sediment metagenome</name>
    <dbReference type="NCBI Taxonomy" id="412755"/>
    <lineage>
        <taxon>unclassified sequences</taxon>
        <taxon>metagenomes</taxon>
        <taxon>ecological metagenomes</taxon>
    </lineage>
</organism>
<dbReference type="InterPro" id="IPR029151">
    <property type="entry name" value="Sensor-like_sf"/>
</dbReference>
<evidence type="ECO:0000259" key="9">
    <source>
        <dbReference type="PROSITE" id="PS50111"/>
    </source>
</evidence>
<dbReference type="PROSITE" id="PS50111">
    <property type="entry name" value="CHEMOTAXIS_TRANSDUC_2"/>
    <property type="match status" value="1"/>
</dbReference>
<evidence type="ECO:0000256" key="8">
    <source>
        <dbReference type="SAM" id="Phobius"/>
    </source>
</evidence>
<evidence type="ECO:0000313" key="10">
    <source>
        <dbReference type="EMBL" id="KKO07133.1"/>
    </source>
</evidence>
<reference evidence="10" key="1">
    <citation type="journal article" date="2015" name="Nature">
        <title>Complex archaea that bridge the gap between prokaryotes and eukaryotes.</title>
        <authorList>
            <person name="Spang A."/>
            <person name="Saw J.H."/>
            <person name="Jorgensen S.L."/>
            <person name="Zaremba-Niedzwiedzka K."/>
            <person name="Martijn J."/>
            <person name="Lind A.E."/>
            <person name="van Eijk R."/>
            <person name="Schleper C."/>
            <person name="Guy L."/>
            <person name="Ettema T.J."/>
        </authorList>
    </citation>
    <scope>NUCLEOTIDE SEQUENCE</scope>
</reference>
<dbReference type="PANTHER" id="PTHR43531:SF11">
    <property type="entry name" value="METHYL-ACCEPTING CHEMOTAXIS PROTEIN 3"/>
    <property type="match status" value="1"/>
</dbReference>
<keyword evidence="3" id="KW-0145">Chemotaxis</keyword>
<dbReference type="Pfam" id="PF00015">
    <property type="entry name" value="MCPsignal"/>
    <property type="match status" value="1"/>
</dbReference>
<keyword evidence="4 8" id="KW-0812">Transmembrane</keyword>
<dbReference type="PANTHER" id="PTHR43531">
    <property type="entry name" value="PROTEIN ICFG"/>
    <property type="match status" value="1"/>
</dbReference>
<feature type="domain" description="Methyl-accepting transducer" evidence="9">
    <location>
        <begin position="396"/>
        <end position="625"/>
    </location>
</feature>
<keyword evidence="5 8" id="KW-1133">Transmembrane helix</keyword>
<dbReference type="CDD" id="cd12914">
    <property type="entry name" value="PDC1_DGC_like"/>
    <property type="match status" value="1"/>
</dbReference>
<evidence type="ECO:0000256" key="4">
    <source>
        <dbReference type="ARBA" id="ARBA00022692"/>
    </source>
</evidence>
<comment type="caution">
    <text evidence="10">The sequence shown here is derived from an EMBL/GenBank/DDBJ whole genome shotgun (WGS) entry which is preliminary data.</text>
</comment>
<dbReference type="Pfam" id="PF02743">
    <property type="entry name" value="dCache_1"/>
    <property type="match status" value="1"/>
</dbReference>
<feature type="coiled-coil region" evidence="7">
    <location>
        <begin position="596"/>
        <end position="641"/>
    </location>
</feature>
<evidence type="ECO:0000256" key="7">
    <source>
        <dbReference type="SAM" id="Coils"/>
    </source>
</evidence>
<name>A0A0F9W4G9_9ZZZZ</name>
<protein>
    <recommendedName>
        <fullName evidence="9">Methyl-accepting transducer domain-containing protein</fullName>
    </recommendedName>
</protein>
<comment type="subcellular location">
    <subcellularLocation>
        <location evidence="1">Cell membrane</location>
        <topology evidence="1">Multi-pass membrane protein</topology>
    </subcellularLocation>
</comment>
<dbReference type="SMART" id="SM00283">
    <property type="entry name" value="MA"/>
    <property type="match status" value="1"/>
</dbReference>
<evidence type="ECO:0000256" key="1">
    <source>
        <dbReference type="ARBA" id="ARBA00004651"/>
    </source>
</evidence>
<proteinExistence type="predicted"/>
<accession>A0A0F9W4G9</accession>
<dbReference type="SUPFAM" id="SSF58104">
    <property type="entry name" value="Methyl-accepting chemotaxis protein (MCP) signaling domain"/>
    <property type="match status" value="1"/>
</dbReference>
<gene>
    <name evidence="10" type="ORF">LCGC14_0057010</name>
</gene>
<dbReference type="CDD" id="cd11386">
    <property type="entry name" value="MCP_signal"/>
    <property type="match status" value="1"/>
</dbReference>
<dbReference type="GO" id="GO:0007165">
    <property type="term" value="P:signal transduction"/>
    <property type="evidence" value="ECO:0007669"/>
    <property type="project" value="InterPro"/>
</dbReference>